<dbReference type="Pfam" id="PF24368">
    <property type="entry name" value="DUF7524"/>
    <property type="match status" value="1"/>
</dbReference>
<dbReference type="Proteomes" id="UP001321047">
    <property type="component" value="Unassembled WGS sequence"/>
</dbReference>
<evidence type="ECO:0000313" key="3">
    <source>
        <dbReference type="Proteomes" id="UP001321047"/>
    </source>
</evidence>
<dbReference type="EMBL" id="JAOPJZ010000006">
    <property type="protein sequence ID" value="MCU4752314.1"/>
    <property type="molecule type" value="Genomic_DNA"/>
</dbReference>
<name>A0AAP2ZAB2_9EURY</name>
<keyword evidence="1" id="KW-0812">Transmembrane</keyword>
<protein>
    <submittedName>
        <fullName evidence="2">Uncharacterized protein</fullName>
    </submittedName>
</protein>
<organism evidence="2 3">
    <name type="scientific">Natronosalvus hydrolyticus</name>
    <dbReference type="NCBI Taxonomy" id="2979988"/>
    <lineage>
        <taxon>Archaea</taxon>
        <taxon>Methanobacteriati</taxon>
        <taxon>Methanobacteriota</taxon>
        <taxon>Stenosarchaea group</taxon>
        <taxon>Halobacteria</taxon>
        <taxon>Halobacteriales</taxon>
        <taxon>Natrialbaceae</taxon>
        <taxon>Natronosalvus</taxon>
    </lineage>
</organism>
<evidence type="ECO:0000256" key="1">
    <source>
        <dbReference type="SAM" id="Phobius"/>
    </source>
</evidence>
<feature type="transmembrane region" description="Helical" evidence="1">
    <location>
        <begin position="183"/>
        <end position="204"/>
    </location>
</feature>
<sequence length="209" mass="21838">MAPKEVTVRVNRTGTESLVPNRDAVTLDGPLTIVLEAESSPAHVHCRLGGPLESVGSIRPLTDDEHGDANYYVAPDSPTKLRLDIEPMDLESPLEGTLELVSSYGAAACTIDIKLVPGRRPADIDRNLGQPQRSETEQETESLKRLETLTKLDVGTLGVVVLAAIALGIGITTAFVVGGVAAYLALMIIGAGTVGALAVLLGVIDPPGQ</sequence>
<proteinExistence type="predicted"/>
<keyword evidence="1" id="KW-0472">Membrane</keyword>
<dbReference type="RefSeq" id="WP_342808655.1">
    <property type="nucleotide sequence ID" value="NZ_JAOPJZ010000006.1"/>
</dbReference>
<dbReference type="InterPro" id="IPR055946">
    <property type="entry name" value="DUF7524"/>
</dbReference>
<accession>A0AAP2ZAB2</accession>
<evidence type="ECO:0000313" key="2">
    <source>
        <dbReference type="EMBL" id="MCU4752314.1"/>
    </source>
</evidence>
<reference evidence="2 3" key="1">
    <citation type="submission" date="2022-09" db="EMBL/GenBank/DDBJ databases">
        <title>Enrichment on poylsaccharides allowed isolation of novel metabolic and taxonomic groups of Haloarchaea.</title>
        <authorList>
            <person name="Sorokin D.Y."/>
            <person name="Elcheninov A.G."/>
            <person name="Khizhniak T.V."/>
            <person name="Kolganova T.V."/>
            <person name="Kublanov I.V."/>
        </authorList>
    </citation>
    <scope>NUCLEOTIDE SEQUENCE [LARGE SCALE GENOMIC DNA]</scope>
    <source>
        <strain evidence="2 3">AArc-curdl1</strain>
    </source>
</reference>
<dbReference type="AlphaFoldDB" id="A0AAP2ZAB2"/>
<keyword evidence="3" id="KW-1185">Reference proteome</keyword>
<feature type="transmembrane region" description="Helical" evidence="1">
    <location>
        <begin position="154"/>
        <end position="177"/>
    </location>
</feature>
<gene>
    <name evidence="2" type="ORF">OB919_09995</name>
</gene>
<keyword evidence="1" id="KW-1133">Transmembrane helix</keyword>
<comment type="caution">
    <text evidence="2">The sequence shown here is derived from an EMBL/GenBank/DDBJ whole genome shotgun (WGS) entry which is preliminary data.</text>
</comment>